<organism evidence="2 3">
    <name type="scientific">Anoxybacillus ayderensis</name>
    <dbReference type="NCBI Taxonomy" id="265546"/>
    <lineage>
        <taxon>Bacteria</taxon>
        <taxon>Bacillati</taxon>
        <taxon>Bacillota</taxon>
        <taxon>Bacilli</taxon>
        <taxon>Bacillales</taxon>
        <taxon>Anoxybacillaceae</taxon>
        <taxon>Anoxybacillus</taxon>
    </lineage>
</organism>
<name>A0A0D0GYA5_9BACL</name>
<evidence type="ECO:0000313" key="2">
    <source>
        <dbReference type="EMBL" id="KIP20806.1"/>
    </source>
</evidence>
<dbReference type="AlphaFoldDB" id="A0A0D0GYA5"/>
<dbReference type="EMBL" id="JXTG01000011">
    <property type="protein sequence ID" value="KIP20806.1"/>
    <property type="molecule type" value="Genomic_DNA"/>
</dbReference>
<dbReference type="PANTHER" id="PTHR47505:SF1">
    <property type="entry name" value="DNA UTILIZATION PROTEIN YHGH"/>
    <property type="match status" value="1"/>
</dbReference>
<dbReference type="SUPFAM" id="SSF53271">
    <property type="entry name" value="PRTase-like"/>
    <property type="match status" value="1"/>
</dbReference>
<dbReference type="Proteomes" id="UP000032047">
    <property type="component" value="Unassembled WGS sequence"/>
</dbReference>
<evidence type="ECO:0000256" key="1">
    <source>
        <dbReference type="ARBA" id="ARBA00008007"/>
    </source>
</evidence>
<dbReference type="InterPro" id="IPR051910">
    <property type="entry name" value="ComF/GntX_DNA_util-trans"/>
</dbReference>
<dbReference type="PANTHER" id="PTHR47505">
    <property type="entry name" value="DNA UTILIZATION PROTEIN YHGH"/>
    <property type="match status" value="1"/>
</dbReference>
<dbReference type="CDD" id="cd06223">
    <property type="entry name" value="PRTases_typeI"/>
    <property type="match status" value="1"/>
</dbReference>
<comment type="similarity">
    <text evidence="1">Belongs to the ComF/GntX family.</text>
</comment>
<proteinExistence type="inferred from homology"/>
<evidence type="ECO:0000313" key="3">
    <source>
        <dbReference type="Proteomes" id="UP000032047"/>
    </source>
</evidence>
<protein>
    <submittedName>
        <fullName evidence="2">DNA utilization protein GntX</fullName>
    </submittedName>
</protein>
<sequence length="195" mass="22842">MLRKINPIRLIGIWKEGYALDYHSIASEFIGIDEWGHNRFQTTRSYLGELLYQFKYNQDREKLAEIMNLITQFISRWDALKEVDVVLPVPPSNRNRTFQPVFELSKQIADYLRVPSYNDILEKTNTAQAKNLNKFDKSEISGSIVRKKRFLKLVNILVVDDLYSSGTTLHETVRVLKTDENVKNVYVLTITKTRR</sequence>
<accession>A0A0D0GYA5</accession>
<dbReference type="InterPro" id="IPR029057">
    <property type="entry name" value="PRTase-like"/>
</dbReference>
<dbReference type="Gene3D" id="3.40.50.2020">
    <property type="match status" value="1"/>
</dbReference>
<dbReference type="PATRIC" id="fig|265546.4.peg.2112"/>
<dbReference type="InterPro" id="IPR000836">
    <property type="entry name" value="PRTase_dom"/>
</dbReference>
<keyword evidence="3" id="KW-1185">Reference proteome</keyword>
<comment type="caution">
    <text evidence="2">The sequence shown here is derived from an EMBL/GenBank/DDBJ whole genome shotgun (WGS) entry which is preliminary data.</text>
</comment>
<gene>
    <name evidence="2" type="ORF">JV16_02105</name>
</gene>
<reference evidence="2 3" key="1">
    <citation type="submission" date="2015-01" db="EMBL/GenBank/DDBJ databases">
        <title>Genome sequence of Anoxybacillus ayderensis strain AB04.</title>
        <authorList>
            <person name="Belduz A.O."/>
            <person name="Canakci S."/>
            <person name="Chan K.-G."/>
            <person name="Kahar U.M."/>
            <person name="Yaakob A.S."/>
            <person name="Chan C.S."/>
            <person name="Goh K.M."/>
        </authorList>
    </citation>
    <scope>NUCLEOTIDE SEQUENCE [LARGE SCALE GENOMIC DNA]</scope>
    <source>
        <strain evidence="2 3">AB04</strain>
    </source>
</reference>